<dbReference type="AlphaFoldDB" id="A0A0J9WJE6"/>
<reference evidence="1" key="1">
    <citation type="submission" date="2007-04" db="EMBL/GenBank/DDBJ databases">
        <authorList>
            <consortium name="The Broad Institute Genome Sequencing Platform"/>
            <person name="Birren B."/>
            <person name="Lander E."/>
            <person name="Galagan J."/>
            <person name="Nusbaum C."/>
            <person name="Devon K."/>
            <person name="Ma L.-J."/>
            <person name="Jaffe D."/>
            <person name="Butler J."/>
            <person name="Alvarez P."/>
            <person name="Gnerre S."/>
            <person name="Grabherr M."/>
            <person name="Kleber M."/>
            <person name="Mauceli E."/>
            <person name="Brockman W."/>
            <person name="MacCallum I.A."/>
            <person name="Young S."/>
            <person name="LaButti K."/>
            <person name="DeCaprio D."/>
            <person name="Crawford M."/>
            <person name="Koehrsen M."/>
            <person name="Engels R."/>
            <person name="Montgomery P."/>
            <person name="Pearson M."/>
            <person name="Howarth C."/>
            <person name="Larson L."/>
            <person name="White J."/>
            <person name="O'Leary S."/>
            <person name="Kodira C."/>
            <person name="Zeng Q."/>
            <person name="Yandava C."/>
            <person name="Alvarado L."/>
            <person name="Kistler C."/>
            <person name="Shim W.-B."/>
            <person name="Kang S."/>
            <person name="Woloshuk C."/>
        </authorList>
    </citation>
    <scope>NUCLEOTIDE SEQUENCE</scope>
    <source>
        <strain evidence="1">4287</strain>
    </source>
</reference>
<accession>A0A0J9WJE6</accession>
<gene>
    <name evidence="1" type="ORF">FOXG_18658</name>
</gene>
<dbReference type="EMBL" id="DS231699">
    <property type="protein sequence ID" value="KNB00147.1"/>
    <property type="molecule type" value="Genomic_DNA"/>
</dbReference>
<organism evidence="1 2">
    <name type="scientific">Fusarium oxysporum f. sp. lycopersici (strain 4287 / CBS 123668 / FGSC 9935 / NRRL 34936)</name>
    <name type="common">Fusarium vascular wilt of tomato</name>
    <dbReference type="NCBI Taxonomy" id="426428"/>
    <lineage>
        <taxon>Eukaryota</taxon>
        <taxon>Fungi</taxon>
        <taxon>Dikarya</taxon>
        <taxon>Ascomycota</taxon>
        <taxon>Pezizomycotina</taxon>
        <taxon>Sordariomycetes</taxon>
        <taxon>Hypocreomycetidae</taxon>
        <taxon>Hypocreales</taxon>
        <taxon>Nectriaceae</taxon>
        <taxon>Fusarium</taxon>
        <taxon>Fusarium oxysporum species complex</taxon>
    </lineage>
</organism>
<evidence type="ECO:0000313" key="2">
    <source>
        <dbReference type="Proteomes" id="UP000009097"/>
    </source>
</evidence>
<reference evidence="1" key="2">
    <citation type="journal article" date="2010" name="Nature">
        <title>Comparative genomics reveals mobile pathogenicity chromosomes in Fusarium.</title>
        <authorList>
            <person name="Ma L.J."/>
            <person name="van der Does H.C."/>
            <person name="Borkovich K.A."/>
            <person name="Coleman J.J."/>
            <person name="Daboussi M.J."/>
            <person name="Di Pietro A."/>
            <person name="Dufresne M."/>
            <person name="Freitag M."/>
            <person name="Grabherr M."/>
            <person name="Henrissat B."/>
            <person name="Houterman P.M."/>
            <person name="Kang S."/>
            <person name="Shim W.B."/>
            <person name="Woloshuk C."/>
            <person name="Xie X."/>
            <person name="Xu J.R."/>
            <person name="Antoniw J."/>
            <person name="Baker S.E."/>
            <person name="Bluhm B.H."/>
            <person name="Breakspear A."/>
            <person name="Brown D.W."/>
            <person name="Butchko R.A."/>
            <person name="Chapman S."/>
            <person name="Coulson R."/>
            <person name="Coutinho P.M."/>
            <person name="Danchin E.G."/>
            <person name="Diener A."/>
            <person name="Gale L.R."/>
            <person name="Gardiner D.M."/>
            <person name="Goff S."/>
            <person name="Hammond-Kosack K.E."/>
            <person name="Hilburn K."/>
            <person name="Hua-Van A."/>
            <person name="Jonkers W."/>
            <person name="Kazan K."/>
            <person name="Kodira C.D."/>
            <person name="Koehrsen M."/>
            <person name="Kumar L."/>
            <person name="Lee Y.H."/>
            <person name="Li L."/>
            <person name="Manners J.M."/>
            <person name="Miranda-Saavedra D."/>
            <person name="Mukherjee M."/>
            <person name="Park G."/>
            <person name="Park J."/>
            <person name="Park S.Y."/>
            <person name="Proctor R.H."/>
            <person name="Regev A."/>
            <person name="Ruiz-Roldan M.C."/>
            <person name="Sain D."/>
            <person name="Sakthikumar S."/>
            <person name="Sykes S."/>
            <person name="Schwartz D.C."/>
            <person name="Turgeon B.G."/>
            <person name="Wapinski I."/>
            <person name="Yoder O."/>
            <person name="Young S."/>
            <person name="Zeng Q."/>
            <person name="Zhou S."/>
            <person name="Galagan J."/>
            <person name="Cuomo C.A."/>
            <person name="Kistler H.C."/>
            <person name="Rep M."/>
        </authorList>
    </citation>
    <scope>NUCLEOTIDE SEQUENCE [LARGE SCALE GENOMIC DNA]</scope>
    <source>
        <strain evidence="1">4287</strain>
    </source>
</reference>
<evidence type="ECO:0000313" key="1">
    <source>
        <dbReference type="EMBL" id="KNB00147.1"/>
    </source>
</evidence>
<dbReference type="RefSeq" id="XP_018238192.1">
    <property type="nucleotide sequence ID" value="XM_018398795.1"/>
</dbReference>
<dbReference type="KEGG" id="fox:FOXG_18658"/>
<name>A0A0J9WJE6_FUSO4</name>
<dbReference type="Proteomes" id="UP000009097">
    <property type="component" value="Unassembled WGS sequence"/>
</dbReference>
<protein>
    <submittedName>
        <fullName evidence="1">Uncharacterized protein</fullName>
    </submittedName>
</protein>
<dbReference type="OrthoDB" id="10290905at2759"/>
<dbReference type="GeneID" id="28959364"/>
<dbReference type="VEuPathDB" id="FungiDB:FOXG_18658"/>
<sequence>MWMVILVTTEALRPRPTGQACEWDPMLQRLPLTRLMLLHLCTLCRKLSTPSARWTSRSCEQPSRTKRPPAILCRHIAITQHRHSRQTRVFINHYSASNVVNQHLSWSLSMLINWASSRSYRYANTINQDRRDQNHSMLHRAIKLMQTPMFHIKCQSRTTNLSLIPYSPFTSSPILYPRCRNANDGPRGMTQPAHRGLSALLVSALE</sequence>
<proteinExistence type="predicted"/>